<dbReference type="PATRIC" id="fig|451644.5.peg.4231"/>
<dbReference type="InterPro" id="IPR021145">
    <property type="entry name" value="Portal_protein_SPP1_Gp6-like"/>
</dbReference>
<name>A0A0J8U7E9_9MYCO</name>
<protein>
    <recommendedName>
        <fullName evidence="4">Portal protein</fullName>
    </recommendedName>
</protein>
<evidence type="ECO:0008006" key="4">
    <source>
        <dbReference type="Google" id="ProtNLM"/>
    </source>
</evidence>
<evidence type="ECO:0000256" key="1">
    <source>
        <dbReference type="SAM" id="MobiDB-lite"/>
    </source>
</evidence>
<dbReference type="Pfam" id="PF05133">
    <property type="entry name" value="SPP1_portal"/>
    <property type="match status" value="1"/>
</dbReference>
<evidence type="ECO:0000313" key="2">
    <source>
        <dbReference type="EMBL" id="KMV16345.1"/>
    </source>
</evidence>
<dbReference type="OrthoDB" id="1780383at2"/>
<comment type="caution">
    <text evidence="2">The sequence shown here is derived from an EMBL/GenBank/DDBJ whole genome shotgun (WGS) entry which is preliminary data.</text>
</comment>
<evidence type="ECO:0000313" key="3">
    <source>
        <dbReference type="Proteomes" id="UP000037594"/>
    </source>
</evidence>
<dbReference type="AlphaFoldDB" id="A0A0J8U7E9"/>
<feature type="compositionally biased region" description="Polar residues" evidence="1">
    <location>
        <begin position="466"/>
        <end position="478"/>
    </location>
</feature>
<proteinExistence type="predicted"/>
<feature type="region of interest" description="Disordered" evidence="1">
    <location>
        <begin position="466"/>
        <end position="485"/>
    </location>
</feature>
<dbReference type="Proteomes" id="UP000037594">
    <property type="component" value="Unassembled WGS sequence"/>
</dbReference>
<dbReference type="RefSeq" id="WP_047040438.1">
    <property type="nucleotide sequence ID" value="NZ_LFOD01000021.1"/>
</dbReference>
<gene>
    <name evidence="2" type="ORF">ACT17_20470</name>
</gene>
<reference evidence="2 3" key="1">
    <citation type="submission" date="2015-06" db="EMBL/GenBank/DDBJ databases">
        <title>Genome sequence of Mycobacterium conceptionense strain MLE.</title>
        <authorList>
            <person name="Greninger A.L."/>
            <person name="Cunningham G."/>
            <person name="Chiu C.Y."/>
            <person name="Miller S."/>
        </authorList>
    </citation>
    <scope>NUCLEOTIDE SEQUENCE [LARGE SCALE GENOMIC DNA]</scope>
    <source>
        <strain evidence="2 3">MLE</strain>
    </source>
</reference>
<dbReference type="EMBL" id="LFOD01000021">
    <property type="protein sequence ID" value="KMV16345.1"/>
    <property type="molecule type" value="Genomic_DNA"/>
</dbReference>
<accession>A0A0J8U7E9</accession>
<organism evidence="2 3">
    <name type="scientific">Mycolicibacterium conceptionense</name>
    <dbReference type="NCBI Taxonomy" id="451644"/>
    <lineage>
        <taxon>Bacteria</taxon>
        <taxon>Bacillati</taxon>
        <taxon>Actinomycetota</taxon>
        <taxon>Actinomycetes</taxon>
        <taxon>Mycobacteriales</taxon>
        <taxon>Mycobacteriaceae</taxon>
        <taxon>Mycolicibacterium</taxon>
    </lineage>
</organism>
<sequence length="485" mass="53591">MLDAQEITSLVGKMWTIHQTELAKFDRIHDYLTGKLGRPSLPEDADEEVREIWRICIYNVLTLVQDAFTQNLSVVGFRSGGSSGNAGVWDLWQRNQMDARQAEIYSDAVEFGVSYVVVEPGKKYPVFRPRSPRQLIAVYRDPSVDRWPQYALETWVDSSEAEPRRKGLFIDDEYTYPLDLGPVATPIRNEGEKITKVTISLSENSFGVPKKHGARVDGEKVCPVVRYVNRRDSEDLVEGEIERLIDDQRTINEVNFDRLIVARFGAFPQNVIAGWTGSRAELLSASMRKTWTFDDPDVKASRLPAATLEPYDGLIEKLEEHVANRAQISPTYINAKFINVSTDAVAAGEANQQRKLDAMRESHGESHEQLLALGSAMSTNGQAELDPAAEVVWKVTEARAFAAVVDGIYKLADAVSKGLPIEPFLPLVPGLTQQMITEIKRSAQPATVTSLIAALRPAAATAGQDQQVSALANRTTPAETPALAG</sequence>